<feature type="transmembrane region" description="Helical" evidence="1">
    <location>
        <begin position="6"/>
        <end position="24"/>
    </location>
</feature>
<reference evidence="2" key="1">
    <citation type="submission" date="2018-05" db="EMBL/GenBank/DDBJ databases">
        <title>Draft genome of Mucuna pruriens seed.</title>
        <authorList>
            <person name="Nnadi N.E."/>
            <person name="Vos R."/>
            <person name="Hasami M.H."/>
            <person name="Devisetty U.K."/>
            <person name="Aguiy J.C."/>
        </authorList>
    </citation>
    <scope>NUCLEOTIDE SEQUENCE [LARGE SCALE GENOMIC DNA]</scope>
    <source>
        <strain evidence="2">JCA_2017</strain>
    </source>
</reference>
<gene>
    <name evidence="2" type="ORF">CR513_20003</name>
</gene>
<dbReference type="AlphaFoldDB" id="A0A371H376"/>
<name>A0A371H376_MUCPR</name>
<accession>A0A371H376</accession>
<dbReference type="OrthoDB" id="1427254at2759"/>
<dbReference type="EMBL" id="QJKJ01003702">
    <property type="protein sequence ID" value="RDX97245.1"/>
    <property type="molecule type" value="Genomic_DNA"/>
</dbReference>
<feature type="non-terminal residue" evidence="2">
    <location>
        <position position="1"/>
    </location>
</feature>
<evidence type="ECO:0000313" key="2">
    <source>
        <dbReference type="EMBL" id="RDX97245.1"/>
    </source>
</evidence>
<keyword evidence="1" id="KW-0472">Membrane</keyword>
<comment type="caution">
    <text evidence="2">The sequence shown here is derived from an EMBL/GenBank/DDBJ whole genome shotgun (WGS) entry which is preliminary data.</text>
</comment>
<keyword evidence="1" id="KW-1133">Transmembrane helix</keyword>
<sequence length="73" mass="7782">MAFKIINLYIFLTIVCIAFVLASGRATMGSSWLYCMTSGEGHCPDIGACNQYCLSTRFPGGGVCKGNLCCCKA</sequence>
<protein>
    <submittedName>
        <fullName evidence="2">Uncharacterized protein</fullName>
    </submittedName>
</protein>
<keyword evidence="3" id="KW-1185">Reference proteome</keyword>
<evidence type="ECO:0000256" key="1">
    <source>
        <dbReference type="SAM" id="Phobius"/>
    </source>
</evidence>
<proteinExistence type="predicted"/>
<dbReference type="Proteomes" id="UP000257109">
    <property type="component" value="Unassembled WGS sequence"/>
</dbReference>
<organism evidence="2 3">
    <name type="scientific">Mucuna pruriens</name>
    <name type="common">Velvet bean</name>
    <name type="synonym">Dolichos pruriens</name>
    <dbReference type="NCBI Taxonomy" id="157652"/>
    <lineage>
        <taxon>Eukaryota</taxon>
        <taxon>Viridiplantae</taxon>
        <taxon>Streptophyta</taxon>
        <taxon>Embryophyta</taxon>
        <taxon>Tracheophyta</taxon>
        <taxon>Spermatophyta</taxon>
        <taxon>Magnoliopsida</taxon>
        <taxon>eudicotyledons</taxon>
        <taxon>Gunneridae</taxon>
        <taxon>Pentapetalae</taxon>
        <taxon>rosids</taxon>
        <taxon>fabids</taxon>
        <taxon>Fabales</taxon>
        <taxon>Fabaceae</taxon>
        <taxon>Papilionoideae</taxon>
        <taxon>50 kb inversion clade</taxon>
        <taxon>NPAAA clade</taxon>
        <taxon>indigoferoid/millettioid clade</taxon>
        <taxon>Phaseoleae</taxon>
        <taxon>Mucuna</taxon>
    </lineage>
</organism>
<keyword evidence="1" id="KW-0812">Transmembrane</keyword>
<evidence type="ECO:0000313" key="3">
    <source>
        <dbReference type="Proteomes" id="UP000257109"/>
    </source>
</evidence>